<reference evidence="1 2" key="1">
    <citation type="submission" date="2022-02" db="EMBL/GenBank/DDBJ databases">
        <title>Uncovering new skin microbiome diversity through culturing and metagenomics.</title>
        <authorList>
            <person name="Conlan S."/>
            <person name="Deming C."/>
            <person name="Nisc Comparative Sequencing Program N."/>
            <person name="Segre J.A."/>
        </authorList>
    </citation>
    <scope>NUCLEOTIDE SEQUENCE [LARGE SCALE GENOMIC DNA]</scope>
    <source>
        <strain evidence="1 2">ACRQZ</strain>
    </source>
</reference>
<dbReference type="RefSeq" id="WP_029212402.1">
    <property type="nucleotide sequence ID" value="NZ_JAKRCV010000085.1"/>
</dbReference>
<evidence type="ECO:0008006" key="3">
    <source>
        <dbReference type="Google" id="ProtNLM"/>
    </source>
</evidence>
<evidence type="ECO:0000313" key="1">
    <source>
        <dbReference type="EMBL" id="MCG7323572.1"/>
    </source>
</evidence>
<protein>
    <recommendedName>
        <fullName evidence="3">ESX-1 secretion-associated protein</fullName>
    </recommendedName>
</protein>
<dbReference type="EMBL" id="JAKRCV010000085">
    <property type="protein sequence ID" value="MCG7323572.1"/>
    <property type="molecule type" value="Genomic_DNA"/>
</dbReference>
<proteinExistence type="predicted"/>
<keyword evidence="2" id="KW-1185">Reference proteome</keyword>
<evidence type="ECO:0000313" key="2">
    <source>
        <dbReference type="Proteomes" id="UP001521931"/>
    </source>
</evidence>
<organism evidence="1 2">
    <name type="scientific">Arsenicicoccus bolidensis</name>
    <dbReference type="NCBI Taxonomy" id="229480"/>
    <lineage>
        <taxon>Bacteria</taxon>
        <taxon>Bacillati</taxon>
        <taxon>Actinomycetota</taxon>
        <taxon>Actinomycetes</taxon>
        <taxon>Micrococcales</taxon>
        <taxon>Intrasporangiaceae</taxon>
        <taxon>Arsenicicoccus</taxon>
    </lineage>
</organism>
<name>A0ABS9Q6S7_9MICO</name>
<dbReference type="Proteomes" id="UP001521931">
    <property type="component" value="Unassembled WGS sequence"/>
</dbReference>
<sequence length="97" mass="9520">MSRYVVTVPAVVDGGTCVRGAADELAHARVAPVVEPLAGALPGSVSAEVASRLAELLDGRLALLHQALGLLGDALVGAGEAYGACEDAATTALDGAP</sequence>
<gene>
    <name evidence="1" type="ORF">MHL29_16980</name>
</gene>
<comment type="caution">
    <text evidence="1">The sequence shown here is derived from an EMBL/GenBank/DDBJ whole genome shotgun (WGS) entry which is preliminary data.</text>
</comment>
<accession>A0ABS9Q6S7</accession>